<reference evidence="2 3" key="1">
    <citation type="journal article" date="2017" name="PLoS Biol.">
        <title>The sea cucumber genome provides insights into morphological evolution and visceral regeneration.</title>
        <authorList>
            <person name="Zhang X."/>
            <person name="Sun L."/>
            <person name="Yuan J."/>
            <person name="Sun Y."/>
            <person name="Gao Y."/>
            <person name="Zhang L."/>
            <person name="Li S."/>
            <person name="Dai H."/>
            <person name="Hamel J.F."/>
            <person name="Liu C."/>
            <person name="Yu Y."/>
            <person name="Liu S."/>
            <person name="Lin W."/>
            <person name="Guo K."/>
            <person name="Jin S."/>
            <person name="Xu P."/>
            <person name="Storey K.B."/>
            <person name="Huan P."/>
            <person name="Zhang T."/>
            <person name="Zhou Y."/>
            <person name="Zhang J."/>
            <person name="Lin C."/>
            <person name="Li X."/>
            <person name="Xing L."/>
            <person name="Huo D."/>
            <person name="Sun M."/>
            <person name="Wang L."/>
            <person name="Mercier A."/>
            <person name="Li F."/>
            <person name="Yang H."/>
            <person name="Xiang J."/>
        </authorList>
    </citation>
    <scope>NUCLEOTIDE SEQUENCE [LARGE SCALE GENOMIC DNA]</scope>
    <source>
        <strain evidence="2">Shaxun</strain>
        <tissue evidence="2">Muscle</tissue>
    </source>
</reference>
<sequence length="479" mass="53799">MKLKGRSWNNKKLLTKKLKLNLEQLKDPVTAAAFESSVKGHLKGKDVTWPVLADALTSATKEHCPVVRKTEKSWINEPDCQDLIDQRRQAKITNFQGADYRNLCKSVKTVCRKAKRKRLAGLSAEADQSFRSGNTKGTYQLIKQISGRRSPQPGIGIKDKNGEMLYEADKIKDRWLEYGTQLFSSDLPGHTPGEHPPEALEPEVMPSEIRAAIKKLKVGKAAGLDGTSGEMIKAGGEIVVQAMKTISDNIWRTGVWPSDWTQSEIITLPKVPGTQDCSKHRTISLLCHASKVLLEVIRNRLAHFVMPQIAEEQFGFVAGKGTTDAILTIRNIIEKTVKRQDQQLWLMFDDYSKAFDTVNHAVLWKTLLDYGTPKHLVWLLEKLYSEATGVIRVEDNHTDQFPFEKGVRQGCIVSPLLFNACGDAILRQVKETLDERSGSIVGGRAIWNIRYADDTTLIARSKTKYCDSSFSLCRQYLSK</sequence>
<keyword evidence="3" id="KW-1185">Reference proteome</keyword>
<dbReference type="AlphaFoldDB" id="A0A2G8K4H6"/>
<evidence type="ECO:0000313" key="3">
    <source>
        <dbReference type="Proteomes" id="UP000230750"/>
    </source>
</evidence>
<dbReference type="PANTHER" id="PTHR19446">
    <property type="entry name" value="REVERSE TRANSCRIPTASES"/>
    <property type="match status" value="1"/>
</dbReference>
<dbReference type="GO" id="GO:0004519">
    <property type="term" value="F:endonuclease activity"/>
    <property type="evidence" value="ECO:0007669"/>
    <property type="project" value="UniProtKB-KW"/>
</dbReference>
<dbReference type="Proteomes" id="UP000230750">
    <property type="component" value="Unassembled WGS sequence"/>
</dbReference>
<protein>
    <submittedName>
        <fullName evidence="2">Endonuclease-reverse transcriptase</fullName>
    </submittedName>
</protein>
<dbReference type="PROSITE" id="PS50878">
    <property type="entry name" value="RT_POL"/>
    <property type="match status" value="1"/>
</dbReference>
<proteinExistence type="predicted"/>
<dbReference type="GO" id="GO:0003964">
    <property type="term" value="F:RNA-directed DNA polymerase activity"/>
    <property type="evidence" value="ECO:0007669"/>
    <property type="project" value="UniProtKB-KW"/>
</dbReference>
<keyword evidence="2" id="KW-0255">Endonuclease</keyword>
<keyword evidence="2" id="KW-0540">Nuclease</keyword>
<dbReference type="InterPro" id="IPR043502">
    <property type="entry name" value="DNA/RNA_pol_sf"/>
</dbReference>
<organism evidence="2 3">
    <name type="scientific">Stichopus japonicus</name>
    <name type="common">Sea cucumber</name>
    <dbReference type="NCBI Taxonomy" id="307972"/>
    <lineage>
        <taxon>Eukaryota</taxon>
        <taxon>Metazoa</taxon>
        <taxon>Echinodermata</taxon>
        <taxon>Eleutherozoa</taxon>
        <taxon>Echinozoa</taxon>
        <taxon>Holothuroidea</taxon>
        <taxon>Aspidochirotacea</taxon>
        <taxon>Aspidochirotida</taxon>
        <taxon>Stichopodidae</taxon>
        <taxon>Apostichopus</taxon>
    </lineage>
</organism>
<name>A0A2G8K4H6_STIJA</name>
<dbReference type="Pfam" id="PF00078">
    <property type="entry name" value="RVT_1"/>
    <property type="match status" value="1"/>
</dbReference>
<feature type="domain" description="Reverse transcriptase" evidence="1">
    <location>
        <begin position="249"/>
        <end position="479"/>
    </location>
</feature>
<keyword evidence="2" id="KW-0378">Hydrolase</keyword>
<evidence type="ECO:0000259" key="1">
    <source>
        <dbReference type="PROSITE" id="PS50878"/>
    </source>
</evidence>
<accession>A0A2G8K4H6</accession>
<dbReference type="OrthoDB" id="1421278at2759"/>
<comment type="caution">
    <text evidence="2">The sequence shown here is derived from an EMBL/GenBank/DDBJ whole genome shotgun (WGS) entry which is preliminary data.</text>
</comment>
<evidence type="ECO:0000313" key="2">
    <source>
        <dbReference type="EMBL" id="PIK42849.1"/>
    </source>
</evidence>
<keyword evidence="2" id="KW-0548">Nucleotidyltransferase</keyword>
<keyword evidence="2" id="KW-0808">Transferase</keyword>
<dbReference type="EMBL" id="MRZV01000898">
    <property type="protein sequence ID" value="PIK42849.1"/>
    <property type="molecule type" value="Genomic_DNA"/>
</dbReference>
<gene>
    <name evidence="2" type="ORF">BSL78_20296</name>
</gene>
<dbReference type="CDD" id="cd01650">
    <property type="entry name" value="RT_nLTR_like"/>
    <property type="match status" value="1"/>
</dbReference>
<dbReference type="SUPFAM" id="SSF56672">
    <property type="entry name" value="DNA/RNA polymerases"/>
    <property type="match status" value="1"/>
</dbReference>
<dbReference type="InterPro" id="IPR000477">
    <property type="entry name" value="RT_dom"/>
</dbReference>
<keyword evidence="2" id="KW-0695">RNA-directed DNA polymerase</keyword>